<dbReference type="InterPro" id="IPR011712">
    <property type="entry name" value="Sig_transdc_His_kin_sub3_dim/P"/>
</dbReference>
<dbReference type="EMBL" id="JAFCNB010000006">
    <property type="protein sequence ID" value="MBP2705044.1"/>
    <property type="molecule type" value="Genomic_DNA"/>
</dbReference>
<proteinExistence type="predicted"/>
<evidence type="ECO:0000256" key="6">
    <source>
        <dbReference type="ARBA" id="ARBA00022777"/>
    </source>
</evidence>
<dbReference type="Pfam" id="PF07730">
    <property type="entry name" value="HisKA_3"/>
    <property type="match status" value="1"/>
</dbReference>
<dbReference type="EC" id="2.7.13.3" evidence="2"/>
<dbReference type="PANTHER" id="PTHR24421">
    <property type="entry name" value="NITRATE/NITRITE SENSOR PROTEIN NARX-RELATED"/>
    <property type="match status" value="1"/>
</dbReference>
<feature type="transmembrane region" description="Helical" evidence="9">
    <location>
        <begin position="132"/>
        <end position="149"/>
    </location>
</feature>
<evidence type="ECO:0000313" key="11">
    <source>
        <dbReference type="EMBL" id="MBP2705044.1"/>
    </source>
</evidence>
<evidence type="ECO:0000256" key="9">
    <source>
        <dbReference type="SAM" id="Phobius"/>
    </source>
</evidence>
<evidence type="ECO:0000313" key="12">
    <source>
        <dbReference type="Proteomes" id="UP000674234"/>
    </source>
</evidence>
<evidence type="ECO:0000256" key="7">
    <source>
        <dbReference type="ARBA" id="ARBA00022840"/>
    </source>
</evidence>
<dbReference type="CDD" id="cd16917">
    <property type="entry name" value="HATPase_UhpB-NarQ-NarX-like"/>
    <property type="match status" value="1"/>
</dbReference>
<keyword evidence="9" id="KW-0812">Transmembrane</keyword>
<dbReference type="Proteomes" id="UP000674234">
    <property type="component" value="Unassembled WGS sequence"/>
</dbReference>
<keyword evidence="12" id="KW-1185">Reference proteome</keyword>
<evidence type="ECO:0000256" key="3">
    <source>
        <dbReference type="ARBA" id="ARBA00022553"/>
    </source>
</evidence>
<dbReference type="GO" id="GO:0016020">
    <property type="term" value="C:membrane"/>
    <property type="evidence" value="ECO:0007669"/>
    <property type="project" value="InterPro"/>
</dbReference>
<keyword evidence="3" id="KW-0597">Phosphoprotein</keyword>
<keyword evidence="7" id="KW-0067">ATP-binding</keyword>
<keyword evidence="8" id="KW-0902">Two-component regulatory system</keyword>
<feature type="transmembrane region" description="Helical" evidence="9">
    <location>
        <begin position="69"/>
        <end position="95"/>
    </location>
</feature>
<evidence type="ECO:0000259" key="10">
    <source>
        <dbReference type="Pfam" id="PF07730"/>
    </source>
</evidence>
<dbReference type="Gene3D" id="1.20.5.1930">
    <property type="match status" value="1"/>
</dbReference>
<dbReference type="InterPro" id="IPR036890">
    <property type="entry name" value="HATPase_C_sf"/>
</dbReference>
<dbReference type="GO" id="GO:0000155">
    <property type="term" value="F:phosphorelay sensor kinase activity"/>
    <property type="evidence" value="ECO:0007669"/>
    <property type="project" value="InterPro"/>
</dbReference>
<dbReference type="Gene3D" id="3.30.565.10">
    <property type="entry name" value="Histidine kinase-like ATPase, C-terminal domain"/>
    <property type="match status" value="1"/>
</dbReference>
<dbReference type="GO" id="GO:0005524">
    <property type="term" value="F:ATP binding"/>
    <property type="evidence" value="ECO:0007669"/>
    <property type="project" value="UniProtKB-KW"/>
</dbReference>
<accession>A0A941AQQ6</accession>
<evidence type="ECO:0000256" key="2">
    <source>
        <dbReference type="ARBA" id="ARBA00012438"/>
    </source>
</evidence>
<dbReference type="GO" id="GO:0046983">
    <property type="term" value="F:protein dimerization activity"/>
    <property type="evidence" value="ECO:0007669"/>
    <property type="project" value="InterPro"/>
</dbReference>
<evidence type="ECO:0000256" key="4">
    <source>
        <dbReference type="ARBA" id="ARBA00022679"/>
    </source>
</evidence>
<keyword evidence="9" id="KW-1133">Transmembrane helix</keyword>
<gene>
    <name evidence="11" type="ORF">JOL79_14605</name>
</gene>
<keyword evidence="4" id="KW-0808">Transferase</keyword>
<keyword evidence="9" id="KW-0472">Membrane</keyword>
<keyword evidence="6" id="KW-0418">Kinase</keyword>
<feature type="transmembrane region" description="Helical" evidence="9">
    <location>
        <begin position="42"/>
        <end position="62"/>
    </location>
</feature>
<feature type="transmembrane region" description="Helical" evidence="9">
    <location>
        <begin position="107"/>
        <end position="125"/>
    </location>
</feature>
<dbReference type="InterPro" id="IPR050482">
    <property type="entry name" value="Sensor_HK_TwoCompSys"/>
</dbReference>
<sequence length="369" mass="38007">MGESGVRGTWGLRAVMSAGLALILWGEIARPGAAGLHSAGPGVSAALVVASASWVAVTFVGPRGGSRTLLILVLATGLAGSVLLVLHPTLAVFWFTFWACVGAGADFPPRAGATVVIGSCCILLVGYLEHRGNALAGYAAVAFVAYLLGRNRKLYVDMARQALRAADDRERAAALAERARIARELHDVLAHSLTSLSLQVEAASAALETTGDLQRALSHLEQAGRLVRGGQEEAIAAVRALREGDVAAQAMVERLVDAFRETGGQVTLRVTGLVPPLPAPHGLAVYRLVQEALTNAAKHAPGAPVDVHFSFTDDGLAVSVTNDAVAAAATPVSGGNGLVGMRERIAAVGGTLTVGRVGAQWRVHARVGA</sequence>
<feature type="transmembrane region" description="Helical" evidence="9">
    <location>
        <begin position="12"/>
        <end position="30"/>
    </location>
</feature>
<evidence type="ECO:0000256" key="8">
    <source>
        <dbReference type="ARBA" id="ARBA00023012"/>
    </source>
</evidence>
<dbReference type="PANTHER" id="PTHR24421:SF10">
    <property type="entry name" value="NITRATE_NITRITE SENSOR PROTEIN NARQ"/>
    <property type="match status" value="1"/>
</dbReference>
<feature type="domain" description="Signal transduction histidine kinase subgroup 3 dimerisation and phosphoacceptor" evidence="10">
    <location>
        <begin position="177"/>
        <end position="244"/>
    </location>
</feature>
<dbReference type="SUPFAM" id="SSF55874">
    <property type="entry name" value="ATPase domain of HSP90 chaperone/DNA topoisomerase II/histidine kinase"/>
    <property type="match status" value="1"/>
</dbReference>
<evidence type="ECO:0000256" key="1">
    <source>
        <dbReference type="ARBA" id="ARBA00000085"/>
    </source>
</evidence>
<keyword evidence="5" id="KW-0547">Nucleotide-binding</keyword>
<dbReference type="RefSeq" id="WP_210156314.1">
    <property type="nucleotide sequence ID" value="NZ_JAFCNB010000006.1"/>
</dbReference>
<dbReference type="AlphaFoldDB" id="A0A941AQQ6"/>
<protein>
    <recommendedName>
        <fullName evidence="2">histidine kinase</fullName>
        <ecNumber evidence="2">2.7.13.3</ecNumber>
    </recommendedName>
</protein>
<organism evidence="11 12">
    <name type="scientific">Microbispora oryzae</name>
    <dbReference type="NCBI Taxonomy" id="2806554"/>
    <lineage>
        <taxon>Bacteria</taxon>
        <taxon>Bacillati</taxon>
        <taxon>Actinomycetota</taxon>
        <taxon>Actinomycetes</taxon>
        <taxon>Streptosporangiales</taxon>
        <taxon>Streptosporangiaceae</taxon>
        <taxon>Microbispora</taxon>
    </lineage>
</organism>
<reference evidence="11" key="1">
    <citation type="submission" date="2021-02" db="EMBL/GenBank/DDBJ databases">
        <title>Draft genome sequence of Microbispora sp. RL4-1S isolated from rice leaves in Thailand.</title>
        <authorList>
            <person name="Muangham S."/>
            <person name="Duangmal K."/>
        </authorList>
    </citation>
    <scope>NUCLEOTIDE SEQUENCE</scope>
    <source>
        <strain evidence="11">RL4-1S</strain>
    </source>
</reference>
<evidence type="ECO:0000256" key="5">
    <source>
        <dbReference type="ARBA" id="ARBA00022741"/>
    </source>
</evidence>
<comment type="caution">
    <text evidence="11">The sequence shown here is derived from an EMBL/GenBank/DDBJ whole genome shotgun (WGS) entry which is preliminary data.</text>
</comment>
<comment type="catalytic activity">
    <reaction evidence="1">
        <text>ATP + protein L-histidine = ADP + protein N-phospho-L-histidine.</text>
        <dbReference type="EC" id="2.7.13.3"/>
    </reaction>
</comment>
<name>A0A941AQQ6_9ACTN</name>